<dbReference type="InterPro" id="IPR036388">
    <property type="entry name" value="WH-like_DNA-bd_sf"/>
</dbReference>
<accession>A0A133UI43</accession>
<protein>
    <submittedName>
        <fullName evidence="1">Uncharacterized protein</fullName>
    </submittedName>
</protein>
<gene>
    <name evidence="1" type="ORF">AKJ66_00450</name>
</gene>
<dbReference type="Gene3D" id="1.10.10.10">
    <property type="entry name" value="Winged helix-like DNA-binding domain superfamily/Winged helix DNA-binding domain"/>
    <property type="match status" value="1"/>
</dbReference>
<reference evidence="1 2" key="1">
    <citation type="journal article" date="2016" name="Sci. Rep.">
        <title>Metabolic traits of an uncultured archaeal lineage -MSBL1- from brine pools of the Red Sea.</title>
        <authorList>
            <person name="Mwirichia R."/>
            <person name="Alam I."/>
            <person name="Rashid M."/>
            <person name="Vinu M."/>
            <person name="Ba-Alawi W."/>
            <person name="Anthony Kamau A."/>
            <person name="Kamanda Ngugi D."/>
            <person name="Goker M."/>
            <person name="Klenk H.P."/>
            <person name="Bajic V."/>
            <person name="Stingl U."/>
        </authorList>
    </citation>
    <scope>NUCLEOTIDE SEQUENCE [LARGE SCALE GENOMIC DNA]</scope>
    <source>
        <strain evidence="1">SCGC-AAA259E22</strain>
    </source>
</reference>
<sequence>MSGGTQPKYNGYRVTEIQVKEALGEGPGSFGEVLDKVKCSRPACNNALKDLIKKGDVEKYYDKKRDKLLYRLTEIGRDPVNLTILRLSKIEERTTLDLEKCRELLTNNVVEWAEKYGTLEWSYERNKLETPKEEFKEDYGDFDELSFPEIELNEYILLKALTRFAYEREAYIELEYCPVYNAAKEKGIVKQVENLLENLRPILPSVLFGEAEAEFDFLGLPGYIYKGSNLAEVVSLNEFRNWSKVLSFLREEKGGEKA</sequence>
<name>A0A133UI43_9EURY</name>
<evidence type="ECO:0000313" key="2">
    <source>
        <dbReference type="Proteomes" id="UP000070657"/>
    </source>
</evidence>
<organism evidence="1 2">
    <name type="scientific">candidate division MSBL1 archaeon SCGC-AAA259E22</name>
    <dbReference type="NCBI Taxonomy" id="1698265"/>
    <lineage>
        <taxon>Archaea</taxon>
        <taxon>Methanobacteriati</taxon>
        <taxon>Methanobacteriota</taxon>
        <taxon>candidate division MSBL1</taxon>
    </lineage>
</organism>
<evidence type="ECO:0000313" key="1">
    <source>
        <dbReference type="EMBL" id="KXA93913.1"/>
    </source>
</evidence>
<dbReference type="AlphaFoldDB" id="A0A133UI43"/>
<dbReference type="InterPro" id="IPR036390">
    <property type="entry name" value="WH_DNA-bd_sf"/>
</dbReference>
<dbReference type="Proteomes" id="UP000070657">
    <property type="component" value="Unassembled WGS sequence"/>
</dbReference>
<comment type="caution">
    <text evidence="1">The sequence shown here is derived from an EMBL/GenBank/DDBJ whole genome shotgun (WGS) entry which is preliminary data.</text>
</comment>
<proteinExistence type="predicted"/>
<dbReference type="EMBL" id="LHXP01000003">
    <property type="protein sequence ID" value="KXA93913.1"/>
    <property type="molecule type" value="Genomic_DNA"/>
</dbReference>
<keyword evidence="2" id="KW-1185">Reference proteome</keyword>
<dbReference type="SUPFAM" id="SSF46785">
    <property type="entry name" value="Winged helix' DNA-binding domain"/>
    <property type="match status" value="1"/>
</dbReference>